<feature type="binding site" evidence="9">
    <location>
        <position position="264"/>
    </location>
    <ligand>
        <name>ADP</name>
        <dbReference type="ChEBI" id="CHEBI:456216"/>
    </ligand>
</feature>
<dbReference type="CDD" id="cd07786">
    <property type="entry name" value="FGGY_EcGK_like"/>
    <property type="match status" value="1"/>
</dbReference>
<feature type="binding site" evidence="9">
    <location>
        <position position="336"/>
    </location>
    <ligand>
        <name>ATP</name>
        <dbReference type="ChEBI" id="CHEBI:30616"/>
    </ligand>
</feature>
<dbReference type="PANTHER" id="PTHR10196">
    <property type="entry name" value="SUGAR KINASE"/>
    <property type="match status" value="1"/>
</dbReference>
<dbReference type="NCBIfam" id="TIGR01311">
    <property type="entry name" value="glycerol_kin"/>
    <property type="match status" value="1"/>
</dbReference>
<keyword evidence="3 9" id="KW-0808">Transferase</keyword>
<feature type="binding site" evidence="9">
    <location>
        <position position="82"/>
    </location>
    <ligand>
        <name>glycerol</name>
        <dbReference type="ChEBI" id="CHEBI:17754"/>
    </ligand>
</feature>
<feature type="binding site" evidence="9">
    <location>
        <position position="12"/>
    </location>
    <ligand>
        <name>ATP</name>
        <dbReference type="ChEBI" id="CHEBI:30616"/>
    </ligand>
</feature>
<evidence type="ECO:0000256" key="7">
    <source>
        <dbReference type="ARBA" id="ARBA00022840"/>
    </source>
</evidence>
<dbReference type="PANTHER" id="PTHR10196:SF69">
    <property type="entry name" value="GLYCEROL KINASE"/>
    <property type="match status" value="1"/>
</dbReference>
<evidence type="ECO:0000256" key="9">
    <source>
        <dbReference type="HAMAP-Rule" id="MF_00186"/>
    </source>
</evidence>
<feature type="binding site" evidence="9">
    <location>
        <position position="15"/>
    </location>
    <ligand>
        <name>ADP</name>
        <dbReference type="ChEBI" id="CHEBI:456216"/>
    </ligand>
</feature>
<feature type="binding site" evidence="9">
    <location>
        <position position="332"/>
    </location>
    <ligand>
        <name>ATP</name>
        <dbReference type="ChEBI" id="CHEBI:30616"/>
    </ligand>
</feature>
<dbReference type="PROSITE" id="PS00445">
    <property type="entry name" value="FGGY_KINASES_2"/>
    <property type="match status" value="1"/>
</dbReference>
<dbReference type="GO" id="GO:0005524">
    <property type="term" value="F:ATP binding"/>
    <property type="evidence" value="ECO:0007669"/>
    <property type="project" value="UniProtKB-UniRule"/>
</dbReference>
<gene>
    <name evidence="9 13" type="primary">glpK</name>
    <name evidence="13" type="ORF">RAMLITH_20465</name>
</gene>
<name>A0A7X6DJD3_9BURK</name>
<evidence type="ECO:0000256" key="5">
    <source>
        <dbReference type="ARBA" id="ARBA00022777"/>
    </source>
</evidence>
<dbReference type="InterPro" id="IPR018485">
    <property type="entry name" value="FGGY_C"/>
</dbReference>
<feature type="binding site" evidence="9">
    <location>
        <position position="242"/>
    </location>
    <ligand>
        <name>glycerol</name>
        <dbReference type="ChEBI" id="CHEBI:17754"/>
    </ligand>
</feature>
<evidence type="ECO:0000256" key="2">
    <source>
        <dbReference type="ARBA" id="ARBA00009156"/>
    </source>
</evidence>
<dbReference type="UniPathway" id="UPA00618">
    <property type="reaction ID" value="UER00672"/>
</dbReference>
<evidence type="ECO:0000256" key="6">
    <source>
        <dbReference type="ARBA" id="ARBA00022798"/>
    </source>
</evidence>
<dbReference type="EC" id="2.7.1.30" evidence="9"/>
<dbReference type="FunFam" id="3.30.420.40:FF:000008">
    <property type="entry name" value="Glycerol kinase"/>
    <property type="match status" value="1"/>
</dbReference>
<dbReference type="GO" id="GO:0005829">
    <property type="term" value="C:cytosol"/>
    <property type="evidence" value="ECO:0007669"/>
    <property type="project" value="TreeGrafter"/>
</dbReference>
<comment type="similarity">
    <text evidence="2 9 10">Belongs to the FGGY kinase family.</text>
</comment>
<dbReference type="SUPFAM" id="SSF53067">
    <property type="entry name" value="Actin-like ATPase domain"/>
    <property type="match status" value="2"/>
</dbReference>
<feature type="binding site" evidence="9">
    <location>
        <position position="11"/>
    </location>
    <ligand>
        <name>sn-glycerol 3-phosphate</name>
        <dbReference type="ChEBI" id="CHEBI:57597"/>
    </ligand>
</feature>
<keyword evidence="14" id="KW-1185">Reference proteome</keyword>
<dbReference type="RefSeq" id="WP_168109319.1">
    <property type="nucleotide sequence ID" value="NZ_VTOX01000009.1"/>
</dbReference>
<feature type="domain" description="Carbohydrate kinase FGGY C-terminal" evidence="12">
    <location>
        <begin position="259"/>
        <end position="477"/>
    </location>
</feature>
<feature type="binding site" evidence="9">
    <location>
        <position position="437"/>
    </location>
    <ligand>
        <name>ADP</name>
        <dbReference type="ChEBI" id="CHEBI:456216"/>
    </ligand>
</feature>
<evidence type="ECO:0000259" key="12">
    <source>
        <dbReference type="Pfam" id="PF02782"/>
    </source>
</evidence>
<accession>A0A7X6DJD3</accession>
<evidence type="ECO:0000259" key="11">
    <source>
        <dbReference type="Pfam" id="PF00370"/>
    </source>
</evidence>
<dbReference type="FunFam" id="3.30.420.40:FF:000007">
    <property type="entry name" value="Glycerol kinase"/>
    <property type="match status" value="1"/>
</dbReference>
<dbReference type="InterPro" id="IPR000577">
    <property type="entry name" value="Carb_kinase_FGGY"/>
</dbReference>
<dbReference type="Pfam" id="PF00370">
    <property type="entry name" value="FGGY_N"/>
    <property type="match status" value="1"/>
</dbReference>
<evidence type="ECO:0000256" key="3">
    <source>
        <dbReference type="ARBA" id="ARBA00022679"/>
    </source>
</evidence>
<evidence type="ECO:0000256" key="8">
    <source>
        <dbReference type="ARBA" id="ARBA00052101"/>
    </source>
</evidence>
<keyword evidence="6 9" id="KW-0319">Glycerol metabolism</keyword>
<dbReference type="InterPro" id="IPR043129">
    <property type="entry name" value="ATPase_NBD"/>
</dbReference>
<organism evidence="13 14">
    <name type="scientific">Ramlibacter lithotrophicus</name>
    <dbReference type="NCBI Taxonomy" id="2606681"/>
    <lineage>
        <taxon>Bacteria</taxon>
        <taxon>Pseudomonadati</taxon>
        <taxon>Pseudomonadota</taxon>
        <taxon>Betaproteobacteria</taxon>
        <taxon>Burkholderiales</taxon>
        <taxon>Comamonadaceae</taxon>
        <taxon>Ramlibacter</taxon>
    </lineage>
</organism>
<dbReference type="GO" id="GO:0006072">
    <property type="term" value="P:glycerol-3-phosphate metabolic process"/>
    <property type="evidence" value="ECO:0007669"/>
    <property type="project" value="InterPro"/>
</dbReference>
<dbReference type="InterPro" id="IPR005999">
    <property type="entry name" value="Glycerol_kin"/>
</dbReference>
<feature type="binding site" evidence="9">
    <location>
        <position position="81"/>
    </location>
    <ligand>
        <name>glycerol</name>
        <dbReference type="ChEBI" id="CHEBI:17754"/>
    </ligand>
</feature>
<dbReference type="GO" id="GO:0004370">
    <property type="term" value="F:glycerol kinase activity"/>
    <property type="evidence" value="ECO:0007669"/>
    <property type="project" value="UniProtKB-UniRule"/>
</dbReference>
<feature type="binding site" evidence="9">
    <location>
        <position position="133"/>
    </location>
    <ligand>
        <name>sn-glycerol 3-phosphate</name>
        <dbReference type="ChEBI" id="CHEBI:57597"/>
    </ligand>
</feature>
<feature type="binding site" evidence="9">
    <location>
        <position position="81"/>
    </location>
    <ligand>
        <name>sn-glycerol 3-phosphate</name>
        <dbReference type="ChEBI" id="CHEBI:57597"/>
    </ligand>
</feature>
<evidence type="ECO:0000313" key="14">
    <source>
        <dbReference type="Proteomes" id="UP000521868"/>
    </source>
</evidence>
<evidence type="ECO:0000313" key="13">
    <source>
        <dbReference type="EMBL" id="NKE68194.1"/>
    </source>
</evidence>
<feature type="binding site" evidence="9">
    <location>
        <position position="11"/>
    </location>
    <ligand>
        <name>ADP</name>
        <dbReference type="ChEBI" id="CHEBI:456216"/>
    </ligand>
</feature>
<reference evidence="13 14" key="1">
    <citation type="journal article" date="2020" name="Nature">
        <title>Bacterial chemolithoautotrophy via manganese oxidation.</title>
        <authorList>
            <person name="Yu H."/>
            <person name="Leadbetter J.R."/>
        </authorList>
    </citation>
    <scope>NUCLEOTIDE SEQUENCE [LARGE SCALE GENOMIC DNA]</scope>
    <source>
        <strain evidence="13 14">RBP-1</strain>
    </source>
</reference>
<sequence>MGYLLALDQGTSSSRSIVFDPQGNVVAQAQQELLQIYPRPGWVEHDPMEIWRGQLATAREALQRAGLKAGDIAALGITNQRETTVLWNRRTGLPVHHAIVWQDRRGEPLCAQLREQGHAPLIQSRTGLVIDSYFSATKIRWLLDHVPGAREQAQRGELAFGTIDSWLLWQLTEGALHATDVTNASRTMLFDVHRNEWDADLLALLDIPASLMPRVLPSSADYGKSRPSLLGAPVLIGGVAGDQQSALFGQACFTAGMAKNTYGTGCFLLMHTGDQAIASRNNLITTIASQAPEASRGSLPRAGEGWGGGGHMERATLPSNAYALEGSVFVGGAVVQWLRDGLHAIEASGEVQALAQSVPDAGGVMMVPAFTGLGAPYWKPDARGTITGITRGTTVAHIARAALESIAYQSAALLQAMSRDAVAAGGAPVSELRVDGGACVNDLLMQFQADLLGIPVVRPACVETTALGAAWLAGLAAGVYRGTDELAGLWRAERRFQPTLPAERAAELMGRWERAVRQATAG</sequence>
<comment type="catalytic activity">
    <reaction evidence="8 9">
        <text>glycerol + ATP = sn-glycerol 3-phosphate + ADP + H(+)</text>
        <dbReference type="Rhea" id="RHEA:21644"/>
        <dbReference type="ChEBI" id="CHEBI:15378"/>
        <dbReference type="ChEBI" id="CHEBI:17754"/>
        <dbReference type="ChEBI" id="CHEBI:30616"/>
        <dbReference type="ChEBI" id="CHEBI:57597"/>
        <dbReference type="ChEBI" id="CHEBI:456216"/>
        <dbReference type="EC" id="2.7.1.30"/>
    </reaction>
</comment>
<feature type="binding site" evidence="9">
    <location>
        <position position="242"/>
    </location>
    <ligand>
        <name>sn-glycerol 3-phosphate</name>
        <dbReference type="ChEBI" id="CHEBI:57597"/>
    </ligand>
</feature>
<dbReference type="PROSITE" id="PS00933">
    <property type="entry name" value="FGGY_KINASES_1"/>
    <property type="match status" value="1"/>
</dbReference>
<keyword evidence="7 9" id="KW-0067">ATP-binding</keyword>
<dbReference type="EMBL" id="VTOX01000009">
    <property type="protein sequence ID" value="NKE68194.1"/>
    <property type="molecule type" value="Genomic_DNA"/>
</dbReference>
<comment type="activity regulation">
    <text evidence="9">Inhibited by fructose 1,6-bisphosphate (FBP).</text>
</comment>
<feature type="binding site" evidence="9">
    <location>
        <position position="243"/>
    </location>
    <ligand>
        <name>glycerol</name>
        <dbReference type="ChEBI" id="CHEBI:17754"/>
    </ligand>
</feature>
<protein>
    <recommendedName>
        <fullName evidence="9">Glycerol kinase</fullName>
        <ecNumber evidence="9">2.7.1.30</ecNumber>
    </recommendedName>
    <alternativeName>
        <fullName evidence="9">ATP:glycerol 3-phosphotransferase</fullName>
    </alternativeName>
    <alternativeName>
        <fullName evidence="9">Glycerokinase</fullName>
        <shortName evidence="9">GK</shortName>
    </alternativeName>
</protein>
<feature type="binding site" evidence="9">
    <location>
        <position position="82"/>
    </location>
    <ligand>
        <name>sn-glycerol 3-phosphate</name>
        <dbReference type="ChEBI" id="CHEBI:57597"/>
    </ligand>
</feature>
<comment type="pathway">
    <text evidence="1 9">Polyol metabolism; glycerol degradation via glycerol kinase pathway; sn-glycerol 3-phosphate from glycerol: step 1/1.</text>
</comment>
<evidence type="ECO:0000256" key="10">
    <source>
        <dbReference type="RuleBase" id="RU003733"/>
    </source>
</evidence>
<feature type="binding site" evidence="9">
    <location>
        <position position="264"/>
    </location>
    <ligand>
        <name>ATP</name>
        <dbReference type="ChEBI" id="CHEBI:30616"/>
    </ligand>
</feature>
<dbReference type="GO" id="GO:0019563">
    <property type="term" value="P:glycerol catabolic process"/>
    <property type="evidence" value="ECO:0007669"/>
    <property type="project" value="UniProtKB-UniRule"/>
</dbReference>
<keyword evidence="5 9" id="KW-0418">Kinase</keyword>
<feature type="binding site" evidence="9">
    <location>
        <position position="332"/>
    </location>
    <ligand>
        <name>ADP</name>
        <dbReference type="ChEBI" id="CHEBI:456216"/>
    </ligand>
</feature>
<dbReference type="HAMAP" id="MF_00186">
    <property type="entry name" value="Glycerol_kin"/>
    <property type="match status" value="1"/>
</dbReference>
<feature type="binding site" evidence="9">
    <location>
        <position position="441"/>
    </location>
    <ligand>
        <name>ADP</name>
        <dbReference type="ChEBI" id="CHEBI:456216"/>
    </ligand>
</feature>
<feature type="domain" description="Carbohydrate kinase FGGY N-terminal" evidence="11">
    <location>
        <begin position="3"/>
        <end position="249"/>
    </location>
</feature>
<evidence type="ECO:0000256" key="4">
    <source>
        <dbReference type="ARBA" id="ARBA00022741"/>
    </source>
</evidence>
<feature type="binding site" evidence="9">
    <location>
        <position position="13"/>
    </location>
    <ligand>
        <name>ATP</name>
        <dbReference type="ChEBI" id="CHEBI:30616"/>
    </ligand>
</feature>
<evidence type="ECO:0000256" key="1">
    <source>
        <dbReference type="ARBA" id="ARBA00005190"/>
    </source>
</evidence>
<dbReference type="InterPro" id="IPR018483">
    <property type="entry name" value="Carb_kinase_FGGY_CS"/>
</dbReference>
<keyword evidence="4 9" id="KW-0547">Nucleotide-binding</keyword>
<dbReference type="PIRSF" id="PIRSF000538">
    <property type="entry name" value="GlpK"/>
    <property type="match status" value="1"/>
</dbReference>
<feature type="binding site" evidence="9">
    <location>
        <position position="133"/>
    </location>
    <ligand>
        <name>glycerol</name>
        <dbReference type="ChEBI" id="CHEBI:17754"/>
    </ligand>
</feature>
<dbReference type="Gene3D" id="3.30.420.40">
    <property type="match status" value="2"/>
</dbReference>
<dbReference type="Proteomes" id="UP000521868">
    <property type="component" value="Unassembled WGS sequence"/>
</dbReference>
<feature type="binding site" evidence="9">
    <location>
        <position position="437"/>
    </location>
    <ligand>
        <name>ATP</name>
        <dbReference type="ChEBI" id="CHEBI:30616"/>
    </ligand>
</feature>
<comment type="function">
    <text evidence="9">Key enzyme in the regulation of glycerol uptake and metabolism. Catalyzes the phosphorylation of glycerol to yield sn-glycerol 3-phosphate.</text>
</comment>
<dbReference type="AlphaFoldDB" id="A0A7X6DJD3"/>
<dbReference type="InterPro" id="IPR018484">
    <property type="entry name" value="FGGY_N"/>
</dbReference>
<feature type="binding site" evidence="9">
    <location>
        <position position="11"/>
    </location>
    <ligand>
        <name>ATP</name>
        <dbReference type="ChEBI" id="CHEBI:30616"/>
    </ligand>
</feature>
<comment type="caution">
    <text evidence="13">The sequence shown here is derived from an EMBL/GenBank/DDBJ whole genome shotgun (WGS) entry which is preliminary data.</text>
</comment>
<proteinExistence type="inferred from homology"/>
<dbReference type="Pfam" id="PF02782">
    <property type="entry name" value="FGGY_C"/>
    <property type="match status" value="1"/>
</dbReference>